<dbReference type="GO" id="GO:0006000">
    <property type="term" value="P:fructose metabolic process"/>
    <property type="evidence" value="ECO:0007669"/>
    <property type="project" value="TreeGrafter"/>
</dbReference>
<dbReference type="PANTHER" id="PTHR11556:SF41">
    <property type="entry name" value="FRUCTOSE-1,6-BISPHOSPHATASE, CYTOSOLIC"/>
    <property type="match status" value="1"/>
</dbReference>
<dbReference type="Pfam" id="PF00316">
    <property type="entry name" value="FBPase"/>
    <property type="match status" value="1"/>
</dbReference>
<dbReference type="InterPro" id="IPR044015">
    <property type="entry name" value="FBPase_C_dom"/>
</dbReference>
<feature type="domain" description="Fructose-1-6-bisphosphatase class 1 C-terminal" evidence="5">
    <location>
        <begin position="64"/>
        <end position="106"/>
    </location>
</feature>
<dbReference type="Proteomes" id="UP000729402">
    <property type="component" value="Unassembled WGS sequence"/>
</dbReference>
<feature type="domain" description="Fructose-1-6-bisphosphatase class I N-terminal" evidence="4">
    <location>
        <begin position="1"/>
        <end position="36"/>
    </location>
</feature>
<evidence type="ECO:0000259" key="5">
    <source>
        <dbReference type="Pfam" id="PF18913"/>
    </source>
</evidence>
<keyword evidence="2" id="KW-0378">Hydrolase</keyword>
<reference evidence="6" key="1">
    <citation type="journal article" date="2021" name="bioRxiv">
        <title>Whole Genome Assembly and Annotation of Northern Wild Rice, Zizania palustris L., Supports a Whole Genome Duplication in the Zizania Genus.</title>
        <authorList>
            <person name="Haas M."/>
            <person name="Kono T."/>
            <person name="Macchietto M."/>
            <person name="Millas R."/>
            <person name="McGilp L."/>
            <person name="Shao M."/>
            <person name="Duquette J."/>
            <person name="Hirsch C.N."/>
            <person name="Kimball J."/>
        </authorList>
    </citation>
    <scope>NUCLEOTIDE SEQUENCE</scope>
    <source>
        <tissue evidence="6">Fresh leaf tissue</tissue>
    </source>
</reference>
<protein>
    <recommendedName>
        <fullName evidence="8">Fructose-bisphosphatase</fullName>
    </recommendedName>
</protein>
<evidence type="ECO:0000259" key="4">
    <source>
        <dbReference type="Pfam" id="PF00316"/>
    </source>
</evidence>
<gene>
    <name evidence="6" type="ORF">GUJ93_ZPchr0001g33206</name>
</gene>
<dbReference type="OrthoDB" id="9540059at2759"/>
<evidence type="ECO:0000313" key="6">
    <source>
        <dbReference type="EMBL" id="KAG8054634.1"/>
    </source>
</evidence>
<name>A0A8J5VTP7_ZIZPA</name>
<dbReference type="GO" id="GO:0030388">
    <property type="term" value="P:fructose 1,6-bisphosphate metabolic process"/>
    <property type="evidence" value="ECO:0007669"/>
    <property type="project" value="TreeGrafter"/>
</dbReference>
<proteinExistence type="inferred from homology"/>
<reference evidence="6" key="2">
    <citation type="submission" date="2021-02" db="EMBL/GenBank/DDBJ databases">
        <authorList>
            <person name="Kimball J.A."/>
            <person name="Haas M.W."/>
            <person name="Macchietto M."/>
            <person name="Kono T."/>
            <person name="Duquette J."/>
            <person name="Shao M."/>
        </authorList>
    </citation>
    <scope>NUCLEOTIDE SEQUENCE</scope>
    <source>
        <tissue evidence="6">Fresh leaf tissue</tissue>
    </source>
</reference>
<dbReference type="AlphaFoldDB" id="A0A8J5VTP7"/>
<evidence type="ECO:0008006" key="8">
    <source>
        <dbReference type="Google" id="ProtNLM"/>
    </source>
</evidence>
<dbReference type="Pfam" id="PF18913">
    <property type="entry name" value="FBPase_C"/>
    <property type="match status" value="1"/>
</dbReference>
<accession>A0A8J5VTP7</accession>
<dbReference type="GO" id="GO:0006094">
    <property type="term" value="P:gluconeogenesis"/>
    <property type="evidence" value="ECO:0007669"/>
    <property type="project" value="TreeGrafter"/>
</dbReference>
<dbReference type="GO" id="GO:0005829">
    <property type="term" value="C:cytosol"/>
    <property type="evidence" value="ECO:0007669"/>
    <property type="project" value="TreeGrafter"/>
</dbReference>
<dbReference type="InterPro" id="IPR033391">
    <property type="entry name" value="FBPase_N"/>
</dbReference>
<dbReference type="PANTHER" id="PTHR11556">
    <property type="entry name" value="FRUCTOSE-1,6-BISPHOSPHATASE-RELATED"/>
    <property type="match status" value="1"/>
</dbReference>
<evidence type="ECO:0000256" key="1">
    <source>
        <dbReference type="ARBA" id="ARBA00010941"/>
    </source>
</evidence>
<dbReference type="GO" id="GO:0042132">
    <property type="term" value="F:fructose 1,6-bisphosphate 1-phosphatase activity"/>
    <property type="evidence" value="ECO:0007669"/>
    <property type="project" value="TreeGrafter"/>
</dbReference>
<dbReference type="InterPro" id="IPR000146">
    <property type="entry name" value="FBPase_class-1"/>
</dbReference>
<evidence type="ECO:0000256" key="2">
    <source>
        <dbReference type="ARBA" id="ARBA00022801"/>
    </source>
</evidence>
<dbReference type="GO" id="GO:0005986">
    <property type="term" value="P:sucrose biosynthetic process"/>
    <property type="evidence" value="ECO:0007669"/>
    <property type="project" value="TreeGrafter"/>
</dbReference>
<sequence>MIAAGYCMYGSSCTLVLSTGECVNGFTLDPSLGEYLRGRFIQSMKECQKLGEPTANLWRSASSLSGSSPKSLRYIGSMVADVHRTLLYGGVFLYPADKKSPNGKLRPEASLSQAKNGLLTLFLPRFMRDPQYFSEATKMWRIKGL</sequence>
<keyword evidence="7" id="KW-1185">Reference proteome</keyword>
<keyword evidence="3" id="KW-0119">Carbohydrate metabolism</keyword>
<dbReference type="GO" id="GO:0006002">
    <property type="term" value="P:fructose 6-phosphate metabolic process"/>
    <property type="evidence" value="ECO:0007669"/>
    <property type="project" value="TreeGrafter"/>
</dbReference>
<organism evidence="6 7">
    <name type="scientific">Zizania palustris</name>
    <name type="common">Northern wild rice</name>
    <dbReference type="NCBI Taxonomy" id="103762"/>
    <lineage>
        <taxon>Eukaryota</taxon>
        <taxon>Viridiplantae</taxon>
        <taxon>Streptophyta</taxon>
        <taxon>Embryophyta</taxon>
        <taxon>Tracheophyta</taxon>
        <taxon>Spermatophyta</taxon>
        <taxon>Magnoliopsida</taxon>
        <taxon>Liliopsida</taxon>
        <taxon>Poales</taxon>
        <taxon>Poaceae</taxon>
        <taxon>BOP clade</taxon>
        <taxon>Oryzoideae</taxon>
        <taxon>Oryzeae</taxon>
        <taxon>Zizaniinae</taxon>
        <taxon>Zizania</taxon>
    </lineage>
</organism>
<comment type="caution">
    <text evidence="6">The sequence shown here is derived from an EMBL/GenBank/DDBJ whole genome shotgun (WGS) entry which is preliminary data.</text>
</comment>
<comment type="similarity">
    <text evidence="1">Belongs to the FBPase class 1 family.</text>
</comment>
<dbReference type="EMBL" id="JAAALK010000288">
    <property type="protein sequence ID" value="KAG8054634.1"/>
    <property type="molecule type" value="Genomic_DNA"/>
</dbReference>
<evidence type="ECO:0000256" key="3">
    <source>
        <dbReference type="ARBA" id="ARBA00023277"/>
    </source>
</evidence>
<evidence type="ECO:0000313" key="7">
    <source>
        <dbReference type="Proteomes" id="UP000729402"/>
    </source>
</evidence>